<dbReference type="InterPro" id="IPR043136">
    <property type="entry name" value="B30.2/SPRY_sf"/>
</dbReference>
<proteinExistence type="predicted"/>
<dbReference type="Proteomes" id="UP000663856">
    <property type="component" value="Unassembled WGS sequence"/>
</dbReference>
<organism evidence="1 2">
    <name type="scientific">Rotaria magnacalcarata</name>
    <dbReference type="NCBI Taxonomy" id="392030"/>
    <lineage>
        <taxon>Eukaryota</taxon>
        <taxon>Metazoa</taxon>
        <taxon>Spiralia</taxon>
        <taxon>Gnathifera</taxon>
        <taxon>Rotifera</taxon>
        <taxon>Eurotatoria</taxon>
        <taxon>Bdelloidea</taxon>
        <taxon>Philodinida</taxon>
        <taxon>Philodinidae</taxon>
        <taxon>Rotaria</taxon>
    </lineage>
</organism>
<dbReference type="AlphaFoldDB" id="A0A816X923"/>
<evidence type="ECO:0008006" key="3">
    <source>
        <dbReference type="Google" id="ProtNLM"/>
    </source>
</evidence>
<dbReference type="SUPFAM" id="SSF49899">
    <property type="entry name" value="Concanavalin A-like lectins/glucanases"/>
    <property type="match status" value="1"/>
</dbReference>
<dbReference type="EMBL" id="CAJNRF010012701">
    <property type="protein sequence ID" value="CAF2143285.1"/>
    <property type="molecule type" value="Genomic_DNA"/>
</dbReference>
<evidence type="ECO:0000313" key="1">
    <source>
        <dbReference type="EMBL" id="CAF2143285.1"/>
    </source>
</evidence>
<protein>
    <recommendedName>
        <fullName evidence="3">B box-type domain-containing protein</fullName>
    </recommendedName>
</protein>
<reference evidence="1" key="1">
    <citation type="submission" date="2021-02" db="EMBL/GenBank/DDBJ databases">
        <authorList>
            <person name="Nowell W R."/>
        </authorList>
    </citation>
    <scope>NUCLEOTIDE SEQUENCE</scope>
</reference>
<sequence length="339" mass="38755">MALSTTKRSLCKKCSKMLSIFICPGCQSDLCTEHANEHREELARQLEKVVLDHDQLTQLIVDQKSKPHHHPLMKQINEWETQSTAKIHQVAEDARALLLDGLKKHTNNISEALKHITQELTKARTDSNFIEAELAEWTTKLNDCKKNLQESSTIGVHQDDKTTSFISKIFVSVTANDVFNRLIGEIQIEEMGHVIVQRASPYAHTAVLGKLEYTTGEHRFRFKVEQYHENKWIFFGILSKNVALQACPHTTSSSYGWVARANEVILNGCCQQGYNGYKNEMEVNDTISLCVNCAEQKIYLVNERAQCKYEIPVDLSKCPFPWQLYLGLFYLGDRVRILP</sequence>
<comment type="caution">
    <text evidence="1">The sequence shown here is derived from an EMBL/GenBank/DDBJ whole genome shotgun (WGS) entry which is preliminary data.</text>
</comment>
<evidence type="ECO:0000313" key="2">
    <source>
        <dbReference type="Proteomes" id="UP000663856"/>
    </source>
</evidence>
<name>A0A816X923_9BILA</name>
<dbReference type="InterPro" id="IPR013320">
    <property type="entry name" value="ConA-like_dom_sf"/>
</dbReference>
<accession>A0A816X923</accession>
<gene>
    <name evidence="1" type="ORF">WKI299_LOCUS28777</name>
</gene>
<dbReference type="Gene3D" id="2.60.120.920">
    <property type="match status" value="1"/>
</dbReference>